<dbReference type="Proteomes" id="UP001432027">
    <property type="component" value="Unassembled WGS sequence"/>
</dbReference>
<feature type="chain" id="PRO_5043529020" evidence="1">
    <location>
        <begin position="31"/>
        <end position="105"/>
    </location>
</feature>
<proteinExistence type="predicted"/>
<dbReference type="EMBL" id="BTSX01000006">
    <property type="protein sequence ID" value="GMT06609.1"/>
    <property type="molecule type" value="Genomic_DNA"/>
</dbReference>
<gene>
    <name evidence="2" type="ORF">PENTCL1PPCAC_28783</name>
</gene>
<evidence type="ECO:0000313" key="2">
    <source>
        <dbReference type="EMBL" id="GMT06609.1"/>
    </source>
</evidence>
<organism evidence="2 3">
    <name type="scientific">Pristionchus entomophagus</name>
    <dbReference type="NCBI Taxonomy" id="358040"/>
    <lineage>
        <taxon>Eukaryota</taxon>
        <taxon>Metazoa</taxon>
        <taxon>Ecdysozoa</taxon>
        <taxon>Nematoda</taxon>
        <taxon>Chromadorea</taxon>
        <taxon>Rhabditida</taxon>
        <taxon>Rhabditina</taxon>
        <taxon>Diplogasteromorpha</taxon>
        <taxon>Diplogasteroidea</taxon>
        <taxon>Neodiplogasteridae</taxon>
        <taxon>Pristionchus</taxon>
    </lineage>
</organism>
<accession>A0AAV5UL03</accession>
<keyword evidence="1" id="KW-0732">Signal</keyword>
<feature type="non-terminal residue" evidence="2">
    <location>
        <position position="1"/>
    </location>
</feature>
<name>A0AAV5UL03_9BILA</name>
<protein>
    <submittedName>
        <fullName evidence="2">Uncharacterized protein</fullName>
    </submittedName>
</protein>
<dbReference type="AlphaFoldDB" id="A0AAV5UL03"/>
<reference evidence="2" key="1">
    <citation type="submission" date="2023-10" db="EMBL/GenBank/DDBJ databases">
        <title>Genome assembly of Pristionchus species.</title>
        <authorList>
            <person name="Yoshida K."/>
            <person name="Sommer R.J."/>
        </authorList>
    </citation>
    <scope>NUCLEOTIDE SEQUENCE</scope>
    <source>
        <strain evidence="2">RS0144</strain>
    </source>
</reference>
<keyword evidence="3" id="KW-1185">Reference proteome</keyword>
<evidence type="ECO:0000313" key="3">
    <source>
        <dbReference type="Proteomes" id="UP001432027"/>
    </source>
</evidence>
<evidence type="ECO:0000256" key="1">
    <source>
        <dbReference type="SAM" id="SignalP"/>
    </source>
</evidence>
<sequence length="105" mass="11424">FQPHSTSSSTMVCKMMTIFVLALLMGTTSAGLLRPSIDCDRMQHVVALHFIAPIIADIGRCPSGCEIESYAPITTIYESEDGEIVNEENQKLVIESCRPKALGGH</sequence>
<comment type="caution">
    <text evidence="2">The sequence shown here is derived from an EMBL/GenBank/DDBJ whole genome shotgun (WGS) entry which is preliminary data.</text>
</comment>
<feature type="signal peptide" evidence="1">
    <location>
        <begin position="1"/>
        <end position="30"/>
    </location>
</feature>